<dbReference type="Proteomes" id="UP000609879">
    <property type="component" value="Unassembled WGS sequence"/>
</dbReference>
<sequence>MIAYRDRMAMIVDQRGSRLAGWSKRQRWALATFLMVAFLCSGLLAVPVVAFLDQTDDQGDAFGTATEAVDSYLLQLNAREEVGLRRGLAEDHRDDLMSQWRSVLADMRRTDPPPSRLTWEQFDTIREDRNEVEISVPVSGVWWDERGVSYHSEEHAWVFVVDREDGGWRVESVRPYAWCGGHVLVERCRPL</sequence>
<keyword evidence="2" id="KW-1185">Reference proteome</keyword>
<comment type="caution">
    <text evidence="1">The sequence shown here is derived from an EMBL/GenBank/DDBJ whole genome shotgun (WGS) entry which is preliminary data.</text>
</comment>
<dbReference type="EMBL" id="BOMI01000149">
    <property type="protein sequence ID" value="GID78766.1"/>
    <property type="molecule type" value="Genomic_DNA"/>
</dbReference>
<organism evidence="1 2">
    <name type="scientific">Paractinoplanes deccanensis</name>
    <dbReference type="NCBI Taxonomy" id="113561"/>
    <lineage>
        <taxon>Bacteria</taxon>
        <taxon>Bacillati</taxon>
        <taxon>Actinomycetota</taxon>
        <taxon>Actinomycetes</taxon>
        <taxon>Micromonosporales</taxon>
        <taxon>Micromonosporaceae</taxon>
        <taxon>Paractinoplanes</taxon>
    </lineage>
</organism>
<gene>
    <name evidence="1" type="ORF">Ade02nite_74070</name>
</gene>
<proteinExistence type="predicted"/>
<evidence type="ECO:0000313" key="2">
    <source>
        <dbReference type="Proteomes" id="UP000609879"/>
    </source>
</evidence>
<evidence type="ECO:0000313" key="1">
    <source>
        <dbReference type="EMBL" id="GID78766.1"/>
    </source>
</evidence>
<protein>
    <submittedName>
        <fullName evidence="1">Uncharacterized protein</fullName>
    </submittedName>
</protein>
<reference evidence="1 2" key="1">
    <citation type="submission" date="2021-01" db="EMBL/GenBank/DDBJ databases">
        <title>Whole genome shotgun sequence of Actinoplanes deccanensis NBRC 13994.</title>
        <authorList>
            <person name="Komaki H."/>
            <person name="Tamura T."/>
        </authorList>
    </citation>
    <scope>NUCLEOTIDE SEQUENCE [LARGE SCALE GENOMIC DNA]</scope>
    <source>
        <strain evidence="1 2">NBRC 13994</strain>
    </source>
</reference>
<accession>A0ABQ3YFH8</accession>
<name>A0ABQ3YFH8_9ACTN</name>